<dbReference type="EMBL" id="SLXK01000034">
    <property type="protein sequence ID" value="TCP22696.1"/>
    <property type="molecule type" value="Genomic_DNA"/>
</dbReference>
<comment type="caution">
    <text evidence="1">The sequence shown here is derived from an EMBL/GenBank/DDBJ whole genome shotgun (WGS) entry which is preliminary data.</text>
</comment>
<reference evidence="1 2" key="1">
    <citation type="submission" date="2019-03" db="EMBL/GenBank/DDBJ databases">
        <title>Genomic Encyclopedia of Type Strains, Phase IV (KMG-IV): sequencing the most valuable type-strain genomes for metagenomic binning, comparative biology and taxonomic classification.</title>
        <authorList>
            <person name="Goeker M."/>
        </authorList>
    </citation>
    <scope>NUCLEOTIDE SEQUENCE [LARGE SCALE GENOMIC DNA]</scope>
    <source>
        <strain evidence="1 2">DSM 19377</strain>
    </source>
</reference>
<organism evidence="1 2">
    <name type="scientific">Scopulibacillus darangshiensis</name>
    <dbReference type="NCBI Taxonomy" id="442528"/>
    <lineage>
        <taxon>Bacteria</taxon>
        <taxon>Bacillati</taxon>
        <taxon>Bacillota</taxon>
        <taxon>Bacilli</taxon>
        <taxon>Bacillales</taxon>
        <taxon>Sporolactobacillaceae</taxon>
        <taxon>Scopulibacillus</taxon>
    </lineage>
</organism>
<evidence type="ECO:0000313" key="1">
    <source>
        <dbReference type="EMBL" id="TCP22696.1"/>
    </source>
</evidence>
<dbReference type="InterPro" id="IPR019270">
    <property type="entry name" value="DUF2283"/>
</dbReference>
<evidence type="ECO:0000313" key="2">
    <source>
        <dbReference type="Proteomes" id="UP000295416"/>
    </source>
</evidence>
<gene>
    <name evidence="1" type="ORF">EV207_13438</name>
</gene>
<dbReference type="RefSeq" id="WP_132747488.1">
    <property type="nucleotide sequence ID" value="NZ_SLXK01000034.1"/>
</dbReference>
<proteinExistence type="predicted"/>
<accession>A0A4V2SLA7</accession>
<dbReference type="Pfam" id="PF10049">
    <property type="entry name" value="DUF2283"/>
    <property type="match status" value="1"/>
</dbReference>
<sequence>MTRVQIQKRQIKYDQSHDILHVYFHPEILSEDDERFPGIVIRKSLNDEQVTGLTIIDFSQYDQETLNKLLPDYKFPDILH</sequence>
<keyword evidence="2" id="KW-1185">Reference proteome</keyword>
<protein>
    <submittedName>
        <fullName evidence="1">Uncharacterized protein DUF2283</fullName>
    </submittedName>
</protein>
<dbReference type="Proteomes" id="UP000295416">
    <property type="component" value="Unassembled WGS sequence"/>
</dbReference>
<dbReference type="AlphaFoldDB" id="A0A4V2SLA7"/>
<name>A0A4V2SLA7_9BACL</name>
<dbReference type="OrthoDB" id="2971983at2"/>